<proteinExistence type="predicted"/>
<organism evidence="1 2">
    <name type="scientific">Burkholderia phage Magia</name>
    <dbReference type="NCBI Taxonomy" id="2767577"/>
    <lineage>
        <taxon>Viruses</taxon>
        <taxon>Duplodnaviria</taxon>
        <taxon>Heunggongvirae</taxon>
        <taxon>Uroviricota</taxon>
        <taxon>Caudoviricetes</taxon>
        <taxon>Magiavirus</taxon>
        <taxon>Magiavirus magia</taxon>
    </lineage>
</organism>
<evidence type="ECO:0000313" key="1">
    <source>
        <dbReference type="EMBL" id="QPB08724.1"/>
    </source>
</evidence>
<accession>A0A873WTX5</accession>
<gene>
    <name evidence="1" type="ORF">CPT_Magia_042</name>
</gene>
<protein>
    <submittedName>
        <fullName evidence="1">Uncharacterized protein</fullName>
    </submittedName>
</protein>
<reference evidence="1" key="1">
    <citation type="submission" date="2020-07" db="EMBL/GenBank/DDBJ databases">
        <title>Complete genome sequence of Burkholderia cenocepacia myophage Magia.</title>
        <authorList>
            <person name="Gafford-Gaby D."/>
            <person name="Yao G.W."/>
            <person name="Hernandez I."/>
            <person name="Clark J."/>
            <person name="Gonzalez C."/>
            <person name="Gill J."/>
            <person name="Liu M."/>
        </authorList>
    </citation>
    <scope>NUCLEOTIDE SEQUENCE</scope>
</reference>
<sequence>MTTDITSRDDTIIFRGESLTLSGAQLLEALDFLAPDRDRDQLESELTFQRGEGHAGNGMYCWLTEYPEEGTFFVDGSTAVPVDLAPAQAVEPAPVPVGYVLVPIERSYDMRVKAVLAFNHAEKDGKDRDDALDAAYQATLAAALQPPAQADAREGLTDEQIIERCKAAGIKWIPPELPDHDDHEIGFPGSFDMADMDEMRTLLAAHPGQPEPRAEVTDDDKADAERWRHFYSGHYIICKVHADGTVKNLGGGYVAKYAIDAARAGGDHADQA</sequence>
<dbReference type="EMBL" id="MT701587">
    <property type="protein sequence ID" value="QPB08724.1"/>
    <property type="molecule type" value="Genomic_DNA"/>
</dbReference>
<name>A0A873WTX5_9CAUD</name>
<dbReference type="Proteomes" id="UP000663664">
    <property type="component" value="Segment"/>
</dbReference>
<keyword evidence="2" id="KW-1185">Reference proteome</keyword>
<evidence type="ECO:0000313" key="2">
    <source>
        <dbReference type="Proteomes" id="UP000663664"/>
    </source>
</evidence>